<evidence type="ECO:0000313" key="1">
    <source>
        <dbReference type="EMBL" id="WCO03344.1"/>
    </source>
</evidence>
<proteinExistence type="predicted"/>
<keyword evidence="2" id="KW-1185">Reference proteome</keyword>
<dbReference type="Proteomes" id="UP001202717">
    <property type="component" value="Chromosome"/>
</dbReference>
<dbReference type="EMBL" id="CP116221">
    <property type="protein sequence ID" value="WCO03344.1"/>
    <property type="molecule type" value="Genomic_DNA"/>
</dbReference>
<sequence>MERFIQNTMMRSNLYTNLHLKEEAIIATSVSDSICRSFGDFYNERTKLT</sequence>
<reference evidence="1 2" key="1">
    <citation type="submission" date="2023-01" db="EMBL/GenBank/DDBJ databases">
        <title>Psychroserpens ponticola sp. nov., isolated from seawater.</title>
        <authorList>
            <person name="Kristyanto S."/>
            <person name="Jung J."/>
            <person name="Kim J.M."/>
            <person name="Jeon C.O."/>
        </authorList>
    </citation>
    <scope>NUCLEOTIDE SEQUENCE [LARGE SCALE GENOMIC DNA]</scope>
    <source>
        <strain evidence="1 2">MSW6</strain>
    </source>
</reference>
<dbReference type="RefSeq" id="WP_249994628.1">
    <property type="nucleotide sequence ID" value="NZ_CP116221.1"/>
</dbReference>
<evidence type="ECO:0008006" key="3">
    <source>
        <dbReference type="Google" id="ProtNLM"/>
    </source>
</evidence>
<name>A0ABY7S1U0_9FLAO</name>
<evidence type="ECO:0000313" key="2">
    <source>
        <dbReference type="Proteomes" id="UP001202717"/>
    </source>
</evidence>
<accession>A0ABY7S1U0</accession>
<protein>
    <recommendedName>
        <fullName evidence="3">Four helix bundle protein</fullName>
    </recommendedName>
</protein>
<gene>
    <name evidence="1" type="ORF">MUN68_007530</name>
</gene>
<organism evidence="1 2">
    <name type="scientific">Psychroserpens ponticola</name>
    <dbReference type="NCBI Taxonomy" id="2932268"/>
    <lineage>
        <taxon>Bacteria</taxon>
        <taxon>Pseudomonadati</taxon>
        <taxon>Bacteroidota</taxon>
        <taxon>Flavobacteriia</taxon>
        <taxon>Flavobacteriales</taxon>
        <taxon>Flavobacteriaceae</taxon>
        <taxon>Psychroserpens</taxon>
    </lineage>
</organism>